<dbReference type="EMBL" id="FMSV02000377">
    <property type="protein sequence ID" value="SEH05755.1"/>
    <property type="molecule type" value="Genomic_DNA"/>
</dbReference>
<evidence type="ECO:0000313" key="2">
    <source>
        <dbReference type="EMBL" id="SEH05755.1"/>
    </source>
</evidence>
<reference evidence="2 3" key="1">
    <citation type="submission" date="2016-10" db="EMBL/GenBank/DDBJ databases">
        <authorList>
            <person name="de Groot N.N."/>
        </authorList>
    </citation>
    <scope>NUCLEOTIDE SEQUENCE [LARGE SCALE GENOMIC DNA]</scope>
    <source>
        <strain evidence="2">MBHS1</strain>
    </source>
</reference>
<name>A0A1H6F9S3_9GAMM</name>
<keyword evidence="1" id="KW-0812">Transmembrane</keyword>
<sequence length="51" mass="5834">MKISVIGLGLVFLFFFLELIYHQMILPIMSNLVKKLGSLIILLQMSPLTKK</sequence>
<keyword evidence="1" id="KW-0472">Membrane</keyword>
<proteinExistence type="predicted"/>
<evidence type="ECO:0000313" key="3">
    <source>
        <dbReference type="Proteomes" id="UP000236724"/>
    </source>
</evidence>
<accession>A0A1H6F9S3</accession>
<organism evidence="2 3">
    <name type="scientific">Candidatus Venteria ishoeyi</name>
    <dbReference type="NCBI Taxonomy" id="1899563"/>
    <lineage>
        <taxon>Bacteria</taxon>
        <taxon>Pseudomonadati</taxon>
        <taxon>Pseudomonadota</taxon>
        <taxon>Gammaproteobacteria</taxon>
        <taxon>Thiotrichales</taxon>
        <taxon>Thiotrichaceae</taxon>
        <taxon>Venteria</taxon>
    </lineage>
</organism>
<protein>
    <submittedName>
        <fullName evidence="2">Uncharacterized protein</fullName>
    </submittedName>
</protein>
<evidence type="ECO:0000256" key="1">
    <source>
        <dbReference type="SAM" id="Phobius"/>
    </source>
</evidence>
<dbReference type="Proteomes" id="UP000236724">
    <property type="component" value="Unassembled WGS sequence"/>
</dbReference>
<gene>
    <name evidence="2" type="ORF">MBHS_01610</name>
</gene>
<dbReference type="AlphaFoldDB" id="A0A1H6F9S3"/>
<feature type="transmembrane region" description="Helical" evidence="1">
    <location>
        <begin position="6"/>
        <end position="26"/>
    </location>
</feature>
<keyword evidence="3" id="KW-1185">Reference proteome</keyword>
<keyword evidence="1" id="KW-1133">Transmembrane helix</keyword>